<dbReference type="OrthoDB" id="305023at2157"/>
<name>A0A8T8K6Y5_9EURY</name>
<dbReference type="InterPro" id="IPR008949">
    <property type="entry name" value="Isoprenoid_synthase_dom_sf"/>
</dbReference>
<dbReference type="PANTHER" id="PTHR31480">
    <property type="entry name" value="BIFUNCTIONAL LYCOPENE CYCLASE/PHYTOENE SYNTHASE"/>
    <property type="match status" value="1"/>
</dbReference>
<organism evidence="2 3">
    <name type="scientific">Methanobacterium alkalithermotolerans</name>
    <dbReference type="NCBI Taxonomy" id="2731220"/>
    <lineage>
        <taxon>Archaea</taxon>
        <taxon>Methanobacteriati</taxon>
        <taxon>Methanobacteriota</taxon>
        <taxon>Methanomada group</taxon>
        <taxon>Methanobacteria</taxon>
        <taxon>Methanobacteriales</taxon>
        <taxon>Methanobacteriaceae</taxon>
        <taxon>Methanobacterium</taxon>
    </lineage>
</organism>
<dbReference type="SFLD" id="SFLDS00005">
    <property type="entry name" value="Isoprenoid_Synthase_Type_I"/>
    <property type="match status" value="1"/>
</dbReference>
<dbReference type="PROSITE" id="PS01045">
    <property type="entry name" value="SQUALEN_PHYTOEN_SYN_2"/>
    <property type="match status" value="1"/>
</dbReference>
<keyword evidence="3" id="KW-1185">Reference proteome</keyword>
<dbReference type="GO" id="GO:0004311">
    <property type="term" value="F:geranylgeranyl diphosphate synthase activity"/>
    <property type="evidence" value="ECO:0007669"/>
    <property type="project" value="InterPro"/>
</dbReference>
<dbReference type="Pfam" id="PF00494">
    <property type="entry name" value="SQS_PSY"/>
    <property type="match status" value="1"/>
</dbReference>
<protein>
    <submittedName>
        <fullName evidence="2">Phytoene/squalene synthase family protein</fullName>
    </submittedName>
</protein>
<dbReference type="GeneID" id="64820801"/>
<dbReference type="KEGG" id="meme:HYG87_08510"/>
<keyword evidence="1" id="KW-0808">Transferase</keyword>
<evidence type="ECO:0000313" key="2">
    <source>
        <dbReference type="EMBL" id="QUH23797.1"/>
    </source>
</evidence>
<sequence length="296" mass="34833">MIDKTISSIFKGGSTTYYYSTIFFPEKVKKDVFILYSFLRKADDYVDDIPQDIDGFYAFKERYESALQGEVTGDVVVDSFAQLSQRKQFDKRWVDSFLKSMEMDITINEYETLKDLKNYLNGSAEVVGLFMASIMGLSKESYESARYLGRAMQYMNFIRDIDEDVDLGRTYFPQRELRKHDLEGLSYDQIKDKKENFQAFIQDQIKIYHKWQARAEEGYKYIPYRYLIPIKTAADMYTWTGSQIKKDPLVVYKRKIKPSKLRIVTKVFYNSFKSFQIAKSDACPFKKKCGFKNSSK</sequence>
<evidence type="ECO:0000313" key="3">
    <source>
        <dbReference type="Proteomes" id="UP000681041"/>
    </source>
</evidence>
<dbReference type="GO" id="GO:0051996">
    <property type="term" value="F:squalene synthase [NAD(P)H] activity"/>
    <property type="evidence" value="ECO:0007669"/>
    <property type="project" value="InterPro"/>
</dbReference>
<dbReference type="InterPro" id="IPR019845">
    <property type="entry name" value="Squalene/phytoene_synthase_CS"/>
</dbReference>
<dbReference type="SUPFAM" id="SSF48576">
    <property type="entry name" value="Terpenoid synthases"/>
    <property type="match status" value="1"/>
</dbReference>
<dbReference type="SFLD" id="SFLDG01212">
    <property type="entry name" value="Phytoene_synthase_like"/>
    <property type="match status" value="1"/>
</dbReference>
<gene>
    <name evidence="2" type="ORF">HYG87_08510</name>
</gene>
<accession>A0A8T8K6Y5</accession>
<dbReference type="InterPro" id="IPR033904">
    <property type="entry name" value="Trans_IPPS_HH"/>
</dbReference>
<dbReference type="InterPro" id="IPR044843">
    <property type="entry name" value="Trans_IPPS_bact-type"/>
</dbReference>
<reference evidence="2" key="1">
    <citation type="submission" date="2020-07" db="EMBL/GenBank/DDBJ databases">
        <title>Methanobacterium. sp. MethCan genome.</title>
        <authorList>
            <person name="Postec A."/>
            <person name="Quemeneur M."/>
        </authorList>
    </citation>
    <scope>NUCLEOTIDE SEQUENCE</scope>
    <source>
        <strain evidence="2">MethCAN</strain>
    </source>
</reference>
<dbReference type="GO" id="GO:0008299">
    <property type="term" value="P:isoprenoid biosynthetic process"/>
    <property type="evidence" value="ECO:0007669"/>
    <property type="project" value="UniProtKB-ARBA"/>
</dbReference>
<dbReference type="Proteomes" id="UP000681041">
    <property type="component" value="Chromosome"/>
</dbReference>
<dbReference type="RefSeq" id="WP_211532754.1">
    <property type="nucleotide sequence ID" value="NZ_CP058560.1"/>
</dbReference>
<dbReference type="InterPro" id="IPR002060">
    <property type="entry name" value="Squ/phyt_synthse"/>
</dbReference>
<dbReference type="SFLD" id="SFLDG01018">
    <property type="entry name" value="Squalene/Phytoene_Synthase_Lik"/>
    <property type="match status" value="1"/>
</dbReference>
<dbReference type="EMBL" id="CP058560">
    <property type="protein sequence ID" value="QUH23797.1"/>
    <property type="molecule type" value="Genomic_DNA"/>
</dbReference>
<dbReference type="Gene3D" id="1.10.600.10">
    <property type="entry name" value="Farnesyl Diphosphate Synthase"/>
    <property type="match status" value="1"/>
</dbReference>
<proteinExistence type="predicted"/>
<dbReference type="AlphaFoldDB" id="A0A8T8K6Y5"/>
<evidence type="ECO:0000256" key="1">
    <source>
        <dbReference type="ARBA" id="ARBA00022679"/>
    </source>
</evidence>
<dbReference type="CDD" id="cd00683">
    <property type="entry name" value="Trans_IPPS_HH"/>
    <property type="match status" value="1"/>
</dbReference>